<gene>
    <name evidence="2" type="ORF">PGLA1383_LOCUS12908</name>
    <name evidence="3" type="ORF">PGLA1383_LOCUS34894</name>
</gene>
<accession>A0A813E2B1</accession>
<protein>
    <submittedName>
        <fullName evidence="2">Uncharacterized protein</fullName>
    </submittedName>
</protein>
<evidence type="ECO:0000313" key="3">
    <source>
        <dbReference type="EMBL" id="CAE8617231.1"/>
    </source>
</evidence>
<evidence type="ECO:0000313" key="2">
    <source>
        <dbReference type="EMBL" id="CAE8594352.1"/>
    </source>
</evidence>
<reference evidence="2" key="1">
    <citation type="submission" date="2021-02" db="EMBL/GenBank/DDBJ databases">
        <authorList>
            <person name="Dougan E. K."/>
            <person name="Rhodes N."/>
            <person name="Thang M."/>
            <person name="Chan C."/>
        </authorList>
    </citation>
    <scope>NUCLEOTIDE SEQUENCE</scope>
</reference>
<comment type="caution">
    <text evidence="2">The sequence shown here is derived from an EMBL/GenBank/DDBJ whole genome shotgun (WGS) entry which is preliminary data.</text>
</comment>
<sequence>MGQGKLCPKFAHMLPARAHLGSEARAQDFSTCPHSILKSPPDPLRYITCLLSFFQKRRVRPAPATCGSASPRSAMPHDSVATAQPRALALQRKVGRRAISVEESPMGS</sequence>
<evidence type="ECO:0000256" key="1">
    <source>
        <dbReference type="SAM" id="MobiDB-lite"/>
    </source>
</evidence>
<name>A0A813E2B1_POLGL</name>
<dbReference type="EMBL" id="CAJNNV010026103">
    <property type="protein sequence ID" value="CAE8617231.1"/>
    <property type="molecule type" value="Genomic_DNA"/>
</dbReference>
<feature type="region of interest" description="Disordered" evidence="1">
    <location>
        <begin position="62"/>
        <end position="85"/>
    </location>
</feature>
<keyword evidence="4" id="KW-1185">Reference proteome</keyword>
<dbReference type="Proteomes" id="UP000654075">
    <property type="component" value="Unassembled WGS sequence"/>
</dbReference>
<dbReference type="AlphaFoldDB" id="A0A813E2B1"/>
<evidence type="ECO:0000313" key="4">
    <source>
        <dbReference type="Proteomes" id="UP000654075"/>
    </source>
</evidence>
<organism evidence="2 4">
    <name type="scientific">Polarella glacialis</name>
    <name type="common">Dinoflagellate</name>
    <dbReference type="NCBI Taxonomy" id="89957"/>
    <lineage>
        <taxon>Eukaryota</taxon>
        <taxon>Sar</taxon>
        <taxon>Alveolata</taxon>
        <taxon>Dinophyceae</taxon>
        <taxon>Suessiales</taxon>
        <taxon>Suessiaceae</taxon>
        <taxon>Polarella</taxon>
    </lineage>
</organism>
<proteinExistence type="predicted"/>
<dbReference type="EMBL" id="CAJNNV010006979">
    <property type="protein sequence ID" value="CAE8594352.1"/>
    <property type="molecule type" value="Genomic_DNA"/>
</dbReference>